<reference evidence="3" key="1">
    <citation type="submission" date="2021-01" db="EMBL/GenBank/DDBJ databases">
        <title>Modified the classification status of verrucomicrobia.</title>
        <authorList>
            <person name="Feng X."/>
        </authorList>
    </citation>
    <scope>NUCLEOTIDE SEQUENCE</scope>
    <source>
        <strain evidence="3">KCTC 22201</strain>
    </source>
</reference>
<dbReference type="EMBL" id="JAENII010000006">
    <property type="protein sequence ID" value="MBK1827324.1"/>
    <property type="molecule type" value="Genomic_DNA"/>
</dbReference>
<name>A0A934R8S1_9BACT</name>
<evidence type="ECO:0000256" key="2">
    <source>
        <dbReference type="SAM" id="Phobius"/>
    </source>
</evidence>
<evidence type="ECO:0000313" key="3">
    <source>
        <dbReference type="EMBL" id="MBK1827324.1"/>
    </source>
</evidence>
<proteinExistence type="predicted"/>
<feature type="region of interest" description="Disordered" evidence="1">
    <location>
        <begin position="49"/>
        <end position="71"/>
    </location>
</feature>
<dbReference type="RefSeq" id="WP_200278772.1">
    <property type="nucleotide sequence ID" value="NZ_JAENII010000006.1"/>
</dbReference>
<keyword evidence="2" id="KW-1133">Transmembrane helix</keyword>
<evidence type="ECO:0000313" key="4">
    <source>
        <dbReference type="Proteomes" id="UP000658278"/>
    </source>
</evidence>
<organism evidence="3 4">
    <name type="scientific">Haloferula rosea</name>
    <dbReference type="NCBI Taxonomy" id="490093"/>
    <lineage>
        <taxon>Bacteria</taxon>
        <taxon>Pseudomonadati</taxon>
        <taxon>Verrucomicrobiota</taxon>
        <taxon>Verrucomicrobiia</taxon>
        <taxon>Verrucomicrobiales</taxon>
        <taxon>Verrucomicrobiaceae</taxon>
        <taxon>Haloferula</taxon>
    </lineage>
</organism>
<evidence type="ECO:0000256" key="1">
    <source>
        <dbReference type="SAM" id="MobiDB-lite"/>
    </source>
</evidence>
<keyword evidence="2" id="KW-0472">Membrane</keyword>
<keyword evidence="4" id="KW-1185">Reference proteome</keyword>
<sequence>MSKPFASVIQGHWLAVLRGFFRLGPGLGFVLWLLLFAVVESAKTVVEPLPAGAEGLPSPAEERVLGESPEE</sequence>
<feature type="transmembrane region" description="Helical" evidence="2">
    <location>
        <begin position="20"/>
        <end position="39"/>
    </location>
</feature>
<protein>
    <submittedName>
        <fullName evidence="3">Uncharacterized protein</fullName>
    </submittedName>
</protein>
<accession>A0A934R8S1</accession>
<dbReference type="AlphaFoldDB" id="A0A934R8S1"/>
<keyword evidence="2" id="KW-0812">Transmembrane</keyword>
<gene>
    <name evidence="3" type="ORF">JIN81_09845</name>
</gene>
<comment type="caution">
    <text evidence="3">The sequence shown here is derived from an EMBL/GenBank/DDBJ whole genome shotgun (WGS) entry which is preliminary data.</text>
</comment>
<dbReference type="Proteomes" id="UP000658278">
    <property type="component" value="Unassembled WGS sequence"/>
</dbReference>